<gene>
    <name evidence="2" type="ORF">PUR21_16280</name>
</gene>
<reference evidence="2 3" key="1">
    <citation type="journal article" date="2023" name="PLoS ONE">
        <title>Complete genome assembly of Hawai'i environmental nontuberculous mycobacteria reveals unexpected co-isolation with methylobacteria.</title>
        <authorList>
            <person name="Hendrix J."/>
            <person name="Epperson L.E."/>
            <person name="Tong E.I."/>
            <person name="Chan Y.L."/>
            <person name="Hasan N.A."/>
            <person name="Dawrs S.N."/>
            <person name="Norton G.J."/>
            <person name="Virdi R."/>
            <person name="Crooks J.L."/>
            <person name="Chan E.D."/>
            <person name="Honda J.R."/>
            <person name="Strong M."/>
        </authorList>
    </citation>
    <scope>NUCLEOTIDE SEQUENCE [LARGE SCALE GENOMIC DNA]</scope>
    <source>
        <strain evidence="2 3">NJH_HI01</strain>
    </source>
</reference>
<dbReference type="EMBL" id="JAQYXL010000001">
    <property type="protein sequence ID" value="MEN3229175.1"/>
    <property type="molecule type" value="Genomic_DNA"/>
</dbReference>
<feature type="chain" id="PRO_5046985775" evidence="1">
    <location>
        <begin position="19"/>
        <end position="82"/>
    </location>
</feature>
<evidence type="ECO:0000313" key="3">
    <source>
        <dbReference type="Proteomes" id="UP001404845"/>
    </source>
</evidence>
<organism evidence="2 3">
    <name type="scientific">Methylorubrum rhodesianum</name>
    <dbReference type="NCBI Taxonomy" id="29427"/>
    <lineage>
        <taxon>Bacteria</taxon>
        <taxon>Pseudomonadati</taxon>
        <taxon>Pseudomonadota</taxon>
        <taxon>Alphaproteobacteria</taxon>
        <taxon>Hyphomicrobiales</taxon>
        <taxon>Methylobacteriaceae</taxon>
        <taxon>Methylorubrum</taxon>
    </lineage>
</organism>
<evidence type="ECO:0000256" key="1">
    <source>
        <dbReference type="SAM" id="SignalP"/>
    </source>
</evidence>
<name>A0ABU9ZDU1_9HYPH</name>
<evidence type="ECO:0000313" key="2">
    <source>
        <dbReference type="EMBL" id="MEN3229175.1"/>
    </source>
</evidence>
<dbReference type="RefSeq" id="WP_345971163.1">
    <property type="nucleotide sequence ID" value="NZ_JAQYXL010000001.1"/>
</dbReference>
<accession>A0ABU9ZDU1</accession>
<keyword evidence="1" id="KW-0732">Signal</keyword>
<proteinExistence type="predicted"/>
<comment type="caution">
    <text evidence="2">The sequence shown here is derived from an EMBL/GenBank/DDBJ whole genome shotgun (WGS) entry which is preliminary data.</text>
</comment>
<protein>
    <submittedName>
        <fullName evidence="2">Uncharacterized protein</fullName>
    </submittedName>
</protein>
<dbReference type="Proteomes" id="UP001404845">
    <property type="component" value="Unassembled WGS sequence"/>
</dbReference>
<feature type="signal peptide" evidence="1">
    <location>
        <begin position="1"/>
        <end position="18"/>
    </location>
</feature>
<sequence>MKTFVAAALFLLPVSALAAGRPEQGQASPDPMQQALAHMIGEAQQREAAALVQIYALRAQLEAEKRRADQAEEKAGSGKAAN</sequence>
<keyword evidence="3" id="KW-1185">Reference proteome</keyword>